<feature type="compositionally biased region" description="Polar residues" evidence="1">
    <location>
        <begin position="115"/>
        <end position="130"/>
    </location>
</feature>
<name>A0A8X7RQ97_BRACI</name>
<feature type="compositionally biased region" description="Polar residues" evidence="1">
    <location>
        <begin position="94"/>
        <end position="104"/>
    </location>
</feature>
<protein>
    <recommendedName>
        <fullName evidence="4">No apical meristem-associated C-terminal domain-containing protein</fullName>
    </recommendedName>
</protein>
<evidence type="ECO:0000256" key="1">
    <source>
        <dbReference type="SAM" id="MobiDB-lite"/>
    </source>
</evidence>
<reference evidence="2 3" key="1">
    <citation type="submission" date="2020-02" db="EMBL/GenBank/DDBJ databases">
        <authorList>
            <person name="Ma Q."/>
            <person name="Huang Y."/>
            <person name="Song X."/>
            <person name="Pei D."/>
        </authorList>
    </citation>
    <scope>NUCLEOTIDE SEQUENCE [LARGE SCALE GENOMIC DNA]</scope>
    <source>
        <strain evidence="2">Sxm20200214</strain>
        <tissue evidence="2">Leaf</tissue>
    </source>
</reference>
<keyword evidence="3" id="KW-1185">Reference proteome</keyword>
<proteinExistence type="predicted"/>
<dbReference type="AlphaFoldDB" id="A0A8X7RQ97"/>
<dbReference type="EMBL" id="JAAMPC010000009">
    <property type="protein sequence ID" value="KAG2293423.1"/>
    <property type="molecule type" value="Genomic_DNA"/>
</dbReference>
<feature type="region of interest" description="Disordered" evidence="1">
    <location>
        <begin position="87"/>
        <end position="161"/>
    </location>
</feature>
<comment type="caution">
    <text evidence="2">The sequence shown here is derived from an EMBL/GenBank/DDBJ whole genome shotgun (WGS) entry which is preliminary data.</text>
</comment>
<feature type="compositionally biased region" description="Basic and acidic residues" evidence="1">
    <location>
        <begin position="151"/>
        <end position="160"/>
    </location>
</feature>
<evidence type="ECO:0000313" key="2">
    <source>
        <dbReference type="EMBL" id="KAG2293423.1"/>
    </source>
</evidence>
<dbReference type="Proteomes" id="UP000886595">
    <property type="component" value="Unassembled WGS sequence"/>
</dbReference>
<gene>
    <name evidence="2" type="ORF">Bca52824_040092</name>
</gene>
<evidence type="ECO:0000313" key="3">
    <source>
        <dbReference type="Proteomes" id="UP000886595"/>
    </source>
</evidence>
<organism evidence="2 3">
    <name type="scientific">Brassica carinata</name>
    <name type="common">Ethiopian mustard</name>
    <name type="synonym">Abyssinian cabbage</name>
    <dbReference type="NCBI Taxonomy" id="52824"/>
    <lineage>
        <taxon>Eukaryota</taxon>
        <taxon>Viridiplantae</taxon>
        <taxon>Streptophyta</taxon>
        <taxon>Embryophyta</taxon>
        <taxon>Tracheophyta</taxon>
        <taxon>Spermatophyta</taxon>
        <taxon>Magnoliopsida</taxon>
        <taxon>eudicotyledons</taxon>
        <taxon>Gunneridae</taxon>
        <taxon>Pentapetalae</taxon>
        <taxon>rosids</taxon>
        <taxon>malvids</taxon>
        <taxon>Brassicales</taxon>
        <taxon>Brassicaceae</taxon>
        <taxon>Brassiceae</taxon>
        <taxon>Brassica</taxon>
    </lineage>
</organism>
<accession>A0A8X7RQ97</accession>
<evidence type="ECO:0008006" key="4">
    <source>
        <dbReference type="Google" id="ProtNLM"/>
    </source>
</evidence>
<sequence>MNRSLIRSLSRSLIRSLFRSLGGSHREGKRREFSRCLSWRGKNDYLCLGGSRRGRITPTLSFGGSDGGRITRFYKAKFFGFLSSGNRKGEGSSMKRTLSTSKAHGSTKRRKLDDSAQSSSSYATETTTGEADQGCNRPPGVKASKGHGKKKMAEGKEKQSRMTFSEFESMWSMKKEDLSQKEKLSKMKLLDSLLAKQKPLADYEEALKKKLINELLA</sequence>